<sequence>MTTPRPTAAVIGLGTMGAGIAEVFARAGWQVHGIDRDTAALDRGRDIIATSTDRAVTKGKLTAADRDALQERISYDTDLAAAHDATVVVEAALEDLDAKRAIFADLGTRFGPDVLLATNTSSLPVTEIAAVTEHPERVVGLHFFNPAPVQELVEVITTVHTSQQASERTAALVAELGKTAITCGDRAGFVVNRLLVGYLNRAIRLHQDGFAGRDEIDQVMVTSAGYPMGPFALCDLVGLDVILAVVERIWDDTRDPIDAPAPLLRQLVAAGRLGRKSGVGFGASGDPEPIAQLNRAGRREDRSDELPGALVLPYLNEALRMVESGYATCDDIDTGMQLGCRMPGPFDLLAEIGVERVLTGQRLIFAETAAPAHRPCRLLETLAAGDDPSAALAELRRS</sequence>
<evidence type="ECO:0000313" key="6">
    <source>
        <dbReference type="EMBL" id="HIT76917.1"/>
    </source>
</evidence>
<dbReference type="Pfam" id="PF02737">
    <property type="entry name" value="3HCDH_N"/>
    <property type="match status" value="1"/>
</dbReference>
<evidence type="ECO:0000259" key="4">
    <source>
        <dbReference type="Pfam" id="PF00725"/>
    </source>
</evidence>
<feature type="domain" description="3-hydroxyacyl-CoA dehydrogenase C-terminal" evidence="4">
    <location>
        <begin position="310"/>
        <end position="384"/>
    </location>
</feature>
<comment type="caution">
    <text evidence="6">The sequence shown here is derived from an EMBL/GenBank/DDBJ whole genome shotgun (WGS) entry which is preliminary data.</text>
</comment>
<dbReference type="InterPro" id="IPR013328">
    <property type="entry name" value="6PGD_dom2"/>
</dbReference>
<dbReference type="InterPro" id="IPR036291">
    <property type="entry name" value="NAD(P)-bd_dom_sf"/>
</dbReference>
<comment type="similarity">
    <text evidence="2">Belongs to the 3-hydroxyacyl-CoA dehydrogenase family.</text>
</comment>
<evidence type="ECO:0000256" key="2">
    <source>
        <dbReference type="ARBA" id="ARBA00009463"/>
    </source>
</evidence>
<dbReference type="SUPFAM" id="SSF48179">
    <property type="entry name" value="6-phosphogluconate dehydrogenase C-terminal domain-like"/>
    <property type="match status" value="2"/>
</dbReference>
<evidence type="ECO:0000313" key="7">
    <source>
        <dbReference type="Proteomes" id="UP000886842"/>
    </source>
</evidence>
<dbReference type="SUPFAM" id="SSF51735">
    <property type="entry name" value="NAD(P)-binding Rossmann-fold domains"/>
    <property type="match status" value="1"/>
</dbReference>
<dbReference type="Proteomes" id="UP000886842">
    <property type="component" value="Unassembled WGS sequence"/>
</dbReference>
<dbReference type="AlphaFoldDB" id="A0A9D1H0T2"/>
<gene>
    <name evidence="6" type="ORF">IAA98_15160</name>
</gene>
<feature type="domain" description="3-hydroxyacyl-CoA dehydrogenase C-terminal" evidence="4">
    <location>
        <begin position="188"/>
        <end position="281"/>
    </location>
</feature>
<dbReference type="InterPro" id="IPR008927">
    <property type="entry name" value="6-PGluconate_DH-like_C_sf"/>
</dbReference>
<protein>
    <submittedName>
        <fullName evidence="6">3-hydroxyacyl-CoA dehydrogenase</fullName>
    </submittedName>
</protein>
<feature type="domain" description="3-hydroxyacyl-CoA dehydrogenase NAD binding" evidence="5">
    <location>
        <begin position="8"/>
        <end position="185"/>
    </location>
</feature>
<dbReference type="GO" id="GO:0008691">
    <property type="term" value="F:3-hydroxybutyryl-CoA dehydrogenase activity"/>
    <property type="evidence" value="ECO:0007669"/>
    <property type="project" value="TreeGrafter"/>
</dbReference>
<accession>A0A9D1H0T2</accession>
<dbReference type="GO" id="GO:0006635">
    <property type="term" value="P:fatty acid beta-oxidation"/>
    <property type="evidence" value="ECO:0007669"/>
    <property type="project" value="TreeGrafter"/>
</dbReference>
<dbReference type="FunFam" id="3.40.50.720:FF:000009">
    <property type="entry name" value="Fatty oxidation complex, alpha subunit"/>
    <property type="match status" value="1"/>
</dbReference>
<dbReference type="Gene3D" id="3.40.50.720">
    <property type="entry name" value="NAD(P)-binding Rossmann-like Domain"/>
    <property type="match status" value="1"/>
</dbReference>
<comment type="pathway">
    <text evidence="1">Lipid metabolism; butanoate metabolism.</text>
</comment>
<dbReference type="PANTHER" id="PTHR48075">
    <property type="entry name" value="3-HYDROXYACYL-COA DEHYDROGENASE FAMILY PROTEIN"/>
    <property type="match status" value="1"/>
</dbReference>
<dbReference type="EMBL" id="DVLP01000438">
    <property type="protein sequence ID" value="HIT76917.1"/>
    <property type="molecule type" value="Genomic_DNA"/>
</dbReference>
<reference evidence="6" key="2">
    <citation type="journal article" date="2021" name="PeerJ">
        <title>Extensive microbial diversity within the chicken gut microbiome revealed by metagenomics and culture.</title>
        <authorList>
            <person name="Gilroy R."/>
            <person name="Ravi A."/>
            <person name="Getino M."/>
            <person name="Pursley I."/>
            <person name="Horton D.L."/>
            <person name="Alikhan N.F."/>
            <person name="Baker D."/>
            <person name="Gharbi K."/>
            <person name="Hall N."/>
            <person name="Watson M."/>
            <person name="Adriaenssens E.M."/>
            <person name="Foster-Nyarko E."/>
            <person name="Jarju S."/>
            <person name="Secka A."/>
            <person name="Antonio M."/>
            <person name="Oren A."/>
            <person name="Chaudhuri R.R."/>
            <person name="La Ragione R."/>
            <person name="Hildebrand F."/>
            <person name="Pallen M.J."/>
        </authorList>
    </citation>
    <scope>NUCLEOTIDE SEQUENCE</scope>
    <source>
        <strain evidence="6">ChiGjej1B1-24693</strain>
    </source>
</reference>
<dbReference type="PANTHER" id="PTHR48075:SF9">
    <property type="entry name" value="3-HYDROXYBUTYRYL-COA DEHYDROGENASE"/>
    <property type="match status" value="1"/>
</dbReference>
<dbReference type="Pfam" id="PF00725">
    <property type="entry name" value="3HCDH"/>
    <property type="match status" value="2"/>
</dbReference>
<dbReference type="InterPro" id="IPR006176">
    <property type="entry name" value="3-OHacyl-CoA_DH_NAD-bd"/>
</dbReference>
<dbReference type="InterPro" id="IPR006108">
    <property type="entry name" value="3HC_DH_C"/>
</dbReference>
<reference evidence="6" key="1">
    <citation type="submission" date="2020-10" db="EMBL/GenBank/DDBJ databases">
        <authorList>
            <person name="Gilroy R."/>
        </authorList>
    </citation>
    <scope>NUCLEOTIDE SEQUENCE</scope>
    <source>
        <strain evidence="6">ChiGjej1B1-24693</strain>
    </source>
</reference>
<evidence type="ECO:0000259" key="5">
    <source>
        <dbReference type="Pfam" id="PF02737"/>
    </source>
</evidence>
<name>A0A9D1H0T2_9ACTN</name>
<proteinExistence type="inferred from homology"/>
<evidence type="ECO:0000256" key="3">
    <source>
        <dbReference type="ARBA" id="ARBA00023002"/>
    </source>
</evidence>
<dbReference type="GO" id="GO:0070403">
    <property type="term" value="F:NAD+ binding"/>
    <property type="evidence" value="ECO:0007669"/>
    <property type="project" value="InterPro"/>
</dbReference>
<keyword evidence="3" id="KW-0560">Oxidoreductase</keyword>
<dbReference type="Gene3D" id="1.10.1040.10">
    <property type="entry name" value="N-(1-d-carboxylethyl)-l-norvaline Dehydrogenase, domain 2"/>
    <property type="match status" value="2"/>
</dbReference>
<evidence type="ECO:0000256" key="1">
    <source>
        <dbReference type="ARBA" id="ARBA00005086"/>
    </source>
</evidence>
<organism evidence="6 7">
    <name type="scientific">Candidatus Avipropionibacterium avicola</name>
    <dbReference type="NCBI Taxonomy" id="2840701"/>
    <lineage>
        <taxon>Bacteria</taxon>
        <taxon>Bacillati</taxon>
        <taxon>Actinomycetota</taxon>
        <taxon>Actinomycetes</taxon>
        <taxon>Propionibacteriales</taxon>
        <taxon>Propionibacteriaceae</taxon>
        <taxon>Propionibacteriaceae incertae sedis</taxon>
        <taxon>Candidatus Avipropionibacterium</taxon>
    </lineage>
</organism>